<evidence type="ECO:0000259" key="1">
    <source>
        <dbReference type="Pfam" id="PF01408"/>
    </source>
</evidence>
<evidence type="ECO:0000313" key="4">
    <source>
        <dbReference type="Proteomes" id="UP000253908"/>
    </source>
</evidence>
<dbReference type="Gene3D" id="3.30.360.10">
    <property type="entry name" value="Dihydrodipicolinate Reductase, domain 2"/>
    <property type="match status" value="1"/>
</dbReference>
<gene>
    <name evidence="3" type="ORF">CUC15_02800</name>
</gene>
<dbReference type="KEGG" id="ocn:CUC15_02800"/>
<dbReference type="Proteomes" id="UP000253908">
    <property type="component" value="Chromosome"/>
</dbReference>
<sequence>MKFSTIGTSWITEAFIKAANHFKEMEIASVYSRSEETARSFATKHGAKEWFTSIEEMLETNIDFVYIASPNIMHYEHVLACIEHKKNVFCEKPLVLNEQQWQVIQERAKQYDVYVFEGYRHLFSPNFKILKDSLKQIGQIRSVMLQYVQYSSKYDAFKDGNIANVFTKEFAGGALMDLGVYPLSMAIDLFGEPNDVSYFPTLLENGIDGSGTLVLTYEAFNVTILCSKIAQANMPSEIHGEDGSITVDHIAPIKQLAVYNRKTKETVNVAEEQLDLDMVYEVEAFLGMVKERNMEHHQLWLERSRLVAKCLEVARKKQGSLLFPGE</sequence>
<dbReference type="InterPro" id="IPR036291">
    <property type="entry name" value="NAD(P)-bd_dom_sf"/>
</dbReference>
<dbReference type="PANTHER" id="PTHR43054:SF1">
    <property type="entry name" value="SCYLLO-INOSITOL 2-DEHYDROGENASE (NADP(+)) IOLU"/>
    <property type="match status" value="1"/>
</dbReference>
<protein>
    <submittedName>
        <fullName evidence="3">Gfo/Idh/MocA family oxidoreductase</fullName>
    </submittedName>
</protein>
<feature type="domain" description="GFO/IDH/MocA-like oxidoreductase" evidence="2">
    <location>
        <begin position="136"/>
        <end position="245"/>
    </location>
</feature>
<feature type="domain" description="Gfo/Idh/MocA-like oxidoreductase N-terminal" evidence="1">
    <location>
        <begin position="3"/>
        <end position="119"/>
    </location>
</feature>
<dbReference type="InterPro" id="IPR000683">
    <property type="entry name" value="Gfo/Idh/MocA-like_OxRdtase_N"/>
</dbReference>
<keyword evidence="4" id="KW-1185">Reference proteome</keyword>
<dbReference type="RefSeq" id="WP_114915266.1">
    <property type="nucleotide sequence ID" value="NZ_CP024848.1"/>
</dbReference>
<dbReference type="EMBL" id="CP024848">
    <property type="protein sequence ID" value="AXI07972.1"/>
    <property type="molecule type" value="Genomic_DNA"/>
</dbReference>
<dbReference type="OrthoDB" id="9815825at2"/>
<evidence type="ECO:0000313" key="3">
    <source>
        <dbReference type="EMBL" id="AXI07972.1"/>
    </source>
</evidence>
<dbReference type="Pfam" id="PF01408">
    <property type="entry name" value="GFO_IDH_MocA"/>
    <property type="match status" value="1"/>
</dbReference>
<dbReference type="AlphaFoldDB" id="A0A345PD92"/>
<organism evidence="3 4">
    <name type="scientific">Oceanobacillus zhaokaii</name>
    <dbReference type="NCBI Taxonomy" id="2052660"/>
    <lineage>
        <taxon>Bacteria</taxon>
        <taxon>Bacillati</taxon>
        <taxon>Bacillota</taxon>
        <taxon>Bacilli</taxon>
        <taxon>Bacillales</taxon>
        <taxon>Bacillaceae</taxon>
        <taxon>Oceanobacillus</taxon>
    </lineage>
</organism>
<dbReference type="InterPro" id="IPR055170">
    <property type="entry name" value="GFO_IDH_MocA-like_dom"/>
</dbReference>
<dbReference type="Gene3D" id="3.40.50.720">
    <property type="entry name" value="NAD(P)-binding Rossmann-like Domain"/>
    <property type="match status" value="1"/>
</dbReference>
<reference evidence="4" key="1">
    <citation type="submission" date="2017-11" db="EMBL/GenBank/DDBJ databases">
        <authorList>
            <person name="Zhu W."/>
        </authorList>
    </citation>
    <scope>NUCLEOTIDE SEQUENCE [LARGE SCALE GENOMIC DNA]</scope>
    <source>
        <strain evidence="4">160</strain>
    </source>
</reference>
<accession>A0A345PD92</accession>
<dbReference type="GO" id="GO:0000166">
    <property type="term" value="F:nucleotide binding"/>
    <property type="evidence" value="ECO:0007669"/>
    <property type="project" value="InterPro"/>
</dbReference>
<name>A0A345PD92_9BACI</name>
<proteinExistence type="predicted"/>
<dbReference type="Pfam" id="PF22725">
    <property type="entry name" value="GFO_IDH_MocA_C3"/>
    <property type="match status" value="1"/>
</dbReference>
<dbReference type="SUPFAM" id="SSF51735">
    <property type="entry name" value="NAD(P)-binding Rossmann-fold domains"/>
    <property type="match status" value="1"/>
</dbReference>
<dbReference type="SUPFAM" id="SSF55347">
    <property type="entry name" value="Glyceraldehyde-3-phosphate dehydrogenase-like, C-terminal domain"/>
    <property type="match status" value="1"/>
</dbReference>
<dbReference type="PANTHER" id="PTHR43054">
    <property type="match status" value="1"/>
</dbReference>
<evidence type="ECO:0000259" key="2">
    <source>
        <dbReference type="Pfam" id="PF22725"/>
    </source>
</evidence>